<evidence type="ECO:0000313" key="3">
    <source>
        <dbReference type="Proteomes" id="UP000053989"/>
    </source>
</evidence>
<gene>
    <name evidence="2" type="ORF">SCLCIDRAFT_1219070</name>
</gene>
<accession>A0A0C2ZZF1</accession>
<keyword evidence="3" id="KW-1185">Reference proteome</keyword>
<feature type="signal peptide" evidence="1">
    <location>
        <begin position="1"/>
        <end position="19"/>
    </location>
</feature>
<proteinExistence type="predicted"/>
<organism evidence="2 3">
    <name type="scientific">Scleroderma citrinum Foug A</name>
    <dbReference type="NCBI Taxonomy" id="1036808"/>
    <lineage>
        <taxon>Eukaryota</taxon>
        <taxon>Fungi</taxon>
        <taxon>Dikarya</taxon>
        <taxon>Basidiomycota</taxon>
        <taxon>Agaricomycotina</taxon>
        <taxon>Agaricomycetes</taxon>
        <taxon>Agaricomycetidae</taxon>
        <taxon>Boletales</taxon>
        <taxon>Sclerodermatineae</taxon>
        <taxon>Sclerodermataceae</taxon>
        <taxon>Scleroderma</taxon>
    </lineage>
</organism>
<sequence length="56" mass="6058">MPFSIIVTILLLRARLHSAVSVIIWSAATQPIKMIHSLGKGLGRFKDASGSGRLNQ</sequence>
<evidence type="ECO:0000313" key="2">
    <source>
        <dbReference type="EMBL" id="KIM57817.1"/>
    </source>
</evidence>
<dbReference type="HOGENOM" id="CLU_3015559_0_0_1"/>
<reference evidence="3" key="2">
    <citation type="submission" date="2015-01" db="EMBL/GenBank/DDBJ databases">
        <title>Evolutionary Origins and Diversification of the Mycorrhizal Mutualists.</title>
        <authorList>
            <consortium name="DOE Joint Genome Institute"/>
            <consortium name="Mycorrhizal Genomics Consortium"/>
            <person name="Kohler A."/>
            <person name="Kuo A."/>
            <person name="Nagy L.G."/>
            <person name="Floudas D."/>
            <person name="Copeland A."/>
            <person name="Barry K.W."/>
            <person name="Cichocki N."/>
            <person name="Veneault-Fourrey C."/>
            <person name="LaButti K."/>
            <person name="Lindquist E.A."/>
            <person name="Lipzen A."/>
            <person name="Lundell T."/>
            <person name="Morin E."/>
            <person name="Murat C."/>
            <person name="Riley R."/>
            <person name="Ohm R."/>
            <person name="Sun H."/>
            <person name="Tunlid A."/>
            <person name="Henrissat B."/>
            <person name="Grigoriev I.V."/>
            <person name="Hibbett D.S."/>
            <person name="Martin F."/>
        </authorList>
    </citation>
    <scope>NUCLEOTIDE SEQUENCE [LARGE SCALE GENOMIC DNA]</scope>
    <source>
        <strain evidence="3">Foug A</strain>
    </source>
</reference>
<dbReference type="AlphaFoldDB" id="A0A0C2ZZF1"/>
<keyword evidence="1" id="KW-0732">Signal</keyword>
<reference evidence="2 3" key="1">
    <citation type="submission" date="2014-04" db="EMBL/GenBank/DDBJ databases">
        <authorList>
            <consortium name="DOE Joint Genome Institute"/>
            <person name="Kuo A."/>
            <person name="Kohler A."/>
            <person name="Nagy L.G."/>
            <person name="Floudas D."/>
            <person name="Copeland A."/>
            <person name="Barry K.W."/>
            <person name="Cichocki N."/>
            <person name="Veneault-Fourrey C."/>
            <person name="LaButti K."/>
            <person name="Lindquist E.A."/>
            <person name="Lipzen A."/>
            <person name="Lundell T."/>
            <person name="Morin E."/>
            <person name="Murat C."/>
            <person name="Sun H."/>
            <person name="Tunlid A."/>
            <person name="Henrissat B."/>
            <person name="Grigoriev I.V."/>
            <person name="Hibbett D.S."/>
            <person name="Martin F."/>
            <person name="Nordberg H.P."/>
            <person name="Cantor M.N."/>
            <person name="Hua S.X."/>
        </authorList>
    </citation>
    <scope>NUCLEOTIDE SEQUENCE [LARGE SCALE GENOMIC DNA]</scope>
    <source>
        <strain evidence="2 3">Foug A</strain>
    </source>
</reference>
<evidence type="ECO:0000256" key="1">
    <source>
        <dbReference type="SAM" id="SignalP"/>
    </source>
</evidence>
<name>A0A0C2ZZF1_9AGAM</name>
<feature type="chain" id="PRO_5002160522" evidence="1">
    <location>
        <begin position="20"/>
        <end position="56"/>
    </location>
</feature>
<dbReference type="Proteomes" id="UP000053989">
    <property type="component" value="Unassembled WGS sequence"/>
</dbReference>
<protein>
    <submittedName>
        <fullName evidence="2">Uncharacterized protein</fullName>
    </submittedName>
</protein>
<dbReference type="EMBL" id="KN822095">
    <property type="protein sequence ID" value="KIM57817.1"/>
    <property type="molecule type" value="Genomic_DNA"/>
</dbReference>
<dbReference type="InParanoid" id="A0A0C2ZZF1"/>